<keyword evidence="5" id="KW-1185">Reference proteome</keyword>
<evidence type="ECO:0000256" key="3">
    <source>
        <dbReference type="SAM" id="MobiDB-lite"/>
    </source>
</evidence>
<name>A0A2I0BDC5_9ASPA</name>
<evidence type="ECO:0000313" key="5">
    <source>
        <dbReference type="Proteomes" id="UP000236161"/>
    </source>
</evidence>
<dbReference type="Proteomes" id="UP000236161">
    <property type="component" value="Unassembled WGS sequence"/>
</dbReference>
<dbReference type="Pfam" id="PF10273">
    <property type="entry name" value="WGG"/>
    <property type="match status" value="1"/>
</dbReference>
<evidence type="ECO:0000256" key="1">
    <source>
        <dbReference type="ARBA" id="ARBA00006524"/>
    </source>
</evidence>
<dbReference type="STRING" id="1088818.A0A2I0BDC5"/>
<evidence type="ECO:0000313" key="4">
    <source>
        <dbReference type="EMBL" id="PKA65803.1"/>
    </source>
</evidence>
<reference evidence="4 5" key="1">
    <citation type="journal article" date="2017" name="Nature">
        <title>The Apostasia genome and the evolution of orchids.</title>
        <authorList>
            <person name="Zhang G.Q."/>
            <person name="Liu K.W."/>
            <person name="Li Z."/>
            <person name="Lohaus R."/>
            <person name="Hsiao Y.Y."/>
            <person name="Niu S.C."/>
            <person name="Wang J.Y."/>
            <person name="Lin Y.C."/>
            <person name="Xu Q."/>
            <person name="Chen L.J."/>
            <person name="Yoshida K."/>
            <person name="Fujiwara S."/>
            <person name="Wang Z.W."/>
            <person name="Zhang Y.Q."/>
            <person name="Mitsuda N."/>
            <person name="Wang M."/>
            <person name="Liu G.H."/>
            <person name="Pecoraro L."/>
            <person name="Huang H.X."/>
            <person name="Xiao X.J."/>
            <person name="Lin M."/>
            <person name="Wu X.Y."/>
            <person name="Wu W.L."/>
            <person name="Chen Y.Y."/>
            <person name="Chang S.B."/>
            <person name="Sakamoto S."/>
            <person name="Ohme-Takagi M."/>
            <person name="Yagi M."/>
            <person name="Zeng S.J."/>
            <person name="Shen C.Y."/>
            <person name="Yeh C.M."/>
            <person name="Luo Y.B."/>
            <person name="Tsai W.C."/>
            <person name="Van de Peer Y."/>
            <person name="Liu Z.J."/>
        </authorList>
    </citation>
    <scope>NUCLEOTIDE SEQUENCE [LARGE SCALE GENOMIC DNA]</scope>
    <source>
        <strain evidence="5">cv. Shenzhen</strain>
        <tissue evidence="4">Stem</tissue>
    </source>
</reference>
<dbReference type="OrthoDB" id="263560at2759"/>
<evidence type="ECO:0008006" key="6">
    <source>
        <dbReference type="Google" id="ProtNLM"/>
    </source>
</evidence>
<sequence length="196" mass="22097">MDFSNEGSIRNSSHVLSSEAISLLEEGISLILSRWTALQMAMENEWGGRDSRRKYDELVSSIFSWFIQTKDPRYIDDLENILDESMLGSFNTEVEDGSIEEVSEQLMITHEDLLQGNFQSIENLRKSNIGMNAVSQSRQAMNNHMDNTSDEEGSDMIVDETHTIPLIAETPNPAQMPDEEGWSVVGPRRGRPQKSG</sequence>
<protein>
    <recommendedName>
        <fullName evidence="6">Pre-rRNA-processing protein TSR2 like</fullName>
    </recommendedName>
</protein>
<gene>
    <name evidence="4" type="ORF">AXF42_Ash017328</name>
</gene>
<evidence type="ECO:0000256" key="2">
    <source>
        <dbReference type="ARBA" id="ARBA00022552"/>
    </source>
</evidence>
<proteinExistence type="inferred from homology"/>
<dbReference type="AlphaFoldDB" id="A0A2I0BDC5"/>
<accession>A0A2I0BDC5</accession>
<dbReference type="InterPro" id="IPR019398">
    <property type="entry name" value="Pre-rRNA_process_TSR2"/>
</dbReference>
<dbReference type="GO" id="GO:0006364">
    <property type="term" value="P:rRNA processing"/>
    <property type="evidence" value="ECO:0007669"/>
    <property type="project" value="UniProtKB-KW"/>
</dbReference>
<organism evidence="4 5">
    <name type="scientific">Apostasia shenzhenica</name>
    <dbReference type="NCBI Taxonomy" id="1088818"/>
    <lineage>
        <taxon>Eukaryota</taxon>
        <taxon>Viridiplantae</taxon>
        <taxon>Streptophyta</taxon>
        <taxon>Embryophyta</taxon>
        <taxon>Tracheophyta</taxon>
        <taxon>Spermatophyta</taxon>
        <taxon>Magnoliopsida</taxon>
        <taxon>Liliopsida</taxon>
        <taxon>Asparagales</taxon>
        <taxon>Orchidaceae</taxon>
        <taxon>Apostasioideae</taxon>
        <taxon>Apostasia</taxon>
    </lineage>
</organism>
<comment type="similarity">
    <text evidence="1">Belongs to the TSR2 family.</text>
</comment>
<feature type="region of interest" description="Disordered" evidence="3">
    <location>
        <begin position="169"/>
        <end position="196"/>
    </location>
</feature>
<keyword evidence="2" id="KW-0698">rRNA processing</keyword>
<dbReference type="EMBL" id="KZ451889">
    <property type="protein sequence ID" value="PKA65803.1"/>
    <property type="molecule type" value="Genomic_DNA"/>
</dbReference>
<dbReference type="PANTHER" id="PTHR21250">
    <property type="entry name" value="PRE-RRNA-PROCESSING PROTEIN TSR2 HOMOLOG"/>
    <property type="match status" value="1"/>
</dbReference>